<evidence type="ECO:0000256" key="5">
    <source>
        <dbReference type="ARBA" id="ARBA00022692"/>
    </source>
</evidence>
<gene>
    <name evidence="12" type="primary">LOC102358019</name>
</gene>
<evidence type="ECO:0000256" key="3">
    <source>
        <dbReference type="ARBA" id="ARBA00006970"/>
    </source>
</evidence>
<evidence type="ECO:0000256" key="2">
    <source>
        <dbReference type="ARBA" id="ARBA00004434"/>
    </source>
</evidence>
<evidence type="ECO:0000256" key="11">
    <source>
        <dbReference type="SAM" id="Phobius"/>
    </source>
</evidence>
<protein>
    <recommendedName>
        <fullName evidence="4">Ubiquinol-cytochrome-c reductase complex assembly factor 3</fullName>
    </recommendedName>
</protein>
<evidence type="ECO:0000313" key="13">
    <source>
        <dbReference type="Proteomes" id="UP000008672"/>
    </source>
</evidence>
<sequence length="83" mass="9353">MSSIKWILNSAMLLGAVGAAVGFWLILDSGEERKKAIVKNLPEANPVRREETRRRNALVMQAIKEAAETDENINIESFKKKKK</sequence>
<evidence type="ECO:0000313" key="12">
    <source>
        <dbReference type="Ensembl" id="ENSLACP00000020428.1"/>
    </source>
</evidence>
<accession>H3BEV7</accession>
<dbReference type="STRING" id="7897.ENSLACP00000020428"/>
<evidence type="ECO:0000256" key="10">
    <source>
        <dbReference type="ARBA" id="ARBA00023310"/>
    </source>
</evidence>
<dbReference type="InterPro" id="IPR027896">
    <property type="entry name" value="UQCC3"/>
</dbReference>
<proteinExistence type="inferred from homology"/>
<evidence type="ECO:0000256" key="9">
    <source>
        <dbReference type="ARBA" id="ARBA00023136"/>
    </source>
</evidence>
<dbReference type="Proteomes" id="UP000008672">
    <property type="component" value="Unassembled WGS sequence"/>
</dbReference>
<evidence type="ECO:0000256" key="7">
    <source>
        <dbReference type="ARBA" id="ARBA00022989"/>
    </source>
</evidence>
<dbReference type="AlphaFoldDB" id="H3BEV7"/>
<evidence type="ECO:0000256" key="8">
    <source>
        <dbReference type="ARBA" id="ARBA00023128"/>
    </source>
</evidence>
<dbReference type="GO" id="GO:0006754">
    <property type="term" value="P:ATP biosynthetic process"/>
    <property type="evidence" value="ECO:0007669"/>
    <property type="project" value="UniProtKB-KW"/>
</dbReference>
<keyword evidence="6" id="KW-0999">Mitochondrion inner membrane</keyword>
<keyword evidence="8" id="KW-0496">Mitochondrion</keyword>
<name>H3BEV7_LATCH</name>
<evidence type="ECO:0000256" key="1">
    <source>
        <dbReference type="ARBA" id="ARBA00002879"/>
    </source>
</evidence>
<evidence type="ECO:0000256" key="6">
    <source>
        <dbReference type="ARBA" id="ARBA00022792"/>
    </source>
</evidence>
<comment type="function">
    <text evidence="1">Required for the assembly of the ubiquinol-cytochrome c reductase complex (mitochondrial respiratory chain complex III or cytochrome b-c1 complex), mediating cytochrome b recruitment and probably stabilization within the complex. Thereby, plays an important role in ATP production by mitochondria. Cardiolipin-binding protein, it may also control the cardiolipin composition of mitochondria membranes and their morphology.</text>
</comment>
<dbReference type="InParanoid" id="H3BEV7"/>
<comment type="similarity">
    <text evidence="3">Belongs to the UQCC3 family.</text>
</comment>
<dbReference type="GeneTree" id="ENSGT01030000234773"/>
<keyword evidence="5 11" id="KW-0812">Transmembrane</keyword>
<dbReference type="Pfam" id="PF15141">
    <property type="entry name" value="UQCC3"/>
    <property type="match status" value="1"/>
</dbReference>
<dbReference type="FunCoup" id="H3BEV7">
    <property type="interactions" value="710"/>
</dbReference>
<dbReference type="PANTHER" id="PTHR36465:SF1">
    <property type="entry name" value="UBIQUINOL-CYTOCHROME-C REDUCTASE COMPLEX ASSEMBLY FACTOR 3"/>
    <property type="match status" value="1"/>
</dbReference>
<feature type="transmembrane region" description="Helical" evidence="11">
    <location>
        <begin position="6"/>
        <end position="27"/>
    </location>
</feature>
<keyword evidence="9 11" id="KW-0472">Membrane</keyword>
<reference evidence="12" key="2">
    <citation type="submission" date="2025-08" db="UniProtKB">
        <authorList>
            <consortium name="Ensembl"/>
        </authorList>
    </citation>
    <scope>IDENTIFICATION</scope>
</reference>
<dbReference type="OMA" id="THENVAW"/>
<comment type="subcellular location">
    <subcellularLocation>
        <location evidence="2">Mitochondrion inner membrane</location>
        <topology evidence="2">Single-pass membrane protein</topology>
    </subcellularLocation>
</comment>
<dbReference type="Bgee" id="ENSLACG00000017954">
    <property type="expression patterns" value="Expressed in muscle tissue and 6 other cell types or tissues"/>
</dbReference>
<keyword evidence="7 11" id="KW-1133">Transmembrane helix</keyword>
<reference evidence="13" key="1">
    <citation type="submission" date="2011-08" db="EMBL/GenBank/DDBJ databases">
        <title>The draft genome of Latimeria chalumnae.</title>
        <authorList>
            <person name="Di Palma F."/>
            <person name="Alfoldi J."/>
            <person name="Johnson J."/>
            <person name="Berlin A."/>
            <person name="Gnerre S."/>
            <person name="Jaffe D."/>
            <person name="MacCallum I."/>
            <person name="Young S."/>
            <person name="Walker B.J."/>
            <person name="Lander E."/>
            <person name="Lindblad-Toh K."/>
        </authorList>
    </citation>
    <scope>NUCLEOTIDE SEQUENCE [LARGE SCALE GENOMIC DNA]</scope>
    <source>
        <strain evidence="13">Wild caught</strain>
    </source>
</reference>
<keyword evidence="10" id="KW-0066">ATP synthesis</keyword>
<reference evidence="12" key="3">
    <citation type="submission" date="2025-09" db="UniProtKB">
        <authorList>
            <consortium name="Ensembl"/>
        </authorList>
    </citation>
    <scope>IDENTIFICATION</scope>
</reference>
<evidence type="ECO:0000256" key="4">
    <source>
        <dbReference type="ARBA" id="ARBA00016475"/>
    </source>
</evidence>
<dbReference type="GO" id="GO:0034551">
    <property type="term" value="P:mitochondrial respiratory chain complex III assembly"/>
    <property type="evidence" value="ECO:0007669"/>
    <property type="project" value="InterPro"/>
</dbReference>
<keyword evidence="13" id="KW-1185">Reference proteome</keyword>
<dbReference type="EMBL" id="AFYH01015987">
    <property type="status" value="NOT_ANNOTATED_CDS"/>
    <property type="molecule type" value="Genomic_DNA"/>
</dbReference>
<dbReference type="eggNOG" id="ENOG502S9VI">
    <property type="taxonomic scope" value="Eukaryota"/>
</dbReference>
<dbReference type="GO" id="GO:0005743">
    <property type="term" value="C:mitochondrial inner membrane"/>
    <property type="evidence" value="ECO:0007669"/>
    <property type="project" value="UniProtKB-SubCell"/>
</dbReference>
<dbReference type="PANTHER" id="PTHR36465">
    <property type="entry name" value="UBIQUINOL-CYTOCHROME-C REDUCTASE COMPLEX ASSEMBLY FACTOR 3"/>
    <property type="match status" value="1"/>
</dbReference>
<organism evidence="12 13">
    <name type="scientific">Latimeria chalumnae</name>
    <name type="common">Coelacanth</name>
    <dbReference type="NCBI Taxonomy" id="7897"/>
    <lineage>
        <taxon>Eukaryota</taxon>
        <taxon>Metazoa</taxon>
        <taxon>Chordata</taxon>
        <taxon>Craniata</taxon>
        <taxon>Vertebrata</taxon>
        <taxon>Euteleostomi</taxon>
        <taxon>Coelacanthiformes</taxon>
        <taxon>Coelacanthidae</taxon>
        <taxon>Latimeria</taxon>
    </lineage>
</organism>
<dbReference type="HOGENOM" id="CLU_184624_0_0_1"/>
<dbReference type="Ensembl" id="ENSLACT00000020568.1">
    <property type="protein sequence ID" value="ENSLACP00000020428.1"/>
    <property type="gene ID" value="ENSLACG00000017954.1"/>
</dbReference>